<organism evidence="2 3">
    <name type="scientific">Methylacidiphilum infernorum (isolate V4)</name>
    <name type="common">Methylokorus infernorum (strain V4)</name>
    <dbReference type="NCBI Taxonomy" id="481448"/>
    <lineage>
        <taxon>Bacteria</taxon>
        <taxon>Pseudomonadati</taxon>
        <taxon>Verrucomicrobiota</taxon>
        <taxon>Methylacidiphilae</taxon>
        <taxon>Methylacidiphilales</taxon>
        <taxon>Methylacidiphilaceae</taxon>
        <taxon>Methylacidiphilum (ex Ratnadevi et al. 2023)</taxon>
    </lineage>
</organism>
<name>B3DWI8_METI4</name>
<dbReference type="CDD" id="cd05379">
    <property type="entry name" value="CAP_bacterial"/>
    <property type="match status" value="1"/>
</dbReference>
<proteinExistence type="predicted"/>
<protein>
    <submittedName>
        <fullName evidence="2">SCP/PR1 family protein</fullName>
    </submittedName>
</protein>
<reference evidence="2 3" key="1">
    <citation type="journal article" date="2008" name="Biol. Direct">
        <title>Complete genome sequence of the extremely acidophilic methanotroph isolate V4, Methylacidiphilum infernorum, a representative of the bacterial phylum Verrucomicrobia.</title>
        <authorList>
            <person name="Hou S."/>
            <person name="Makarova K.S."/>
            <person name="Saw J.H."/>
            <person name="Senin P."/>
            <person name="Ly B.V."/>
            <person name="Zhou Z."/>
            <person name="Ren Y."/>
            <person name="Wang J."/>
            <person name="Galperin M.Y."/>
            <person name="Omelchenko M.V."/>
            <person name="Wolf Y.I."/>
            <person name="Yutin N."/>
            <person name="Koonin E.V."/>
            <person name="Stott M.B."/>
            <person name="Mountain B.W."/>
            <person name="Crowe M.A."/>
            <person name="Smirnova A.V."/>
            <person name="Dunfield P.F."/>
            <person name="Feng L."/>
            <person name="Wang L."/>
            <person name="Alam M."/>
        </authorList>
    </citation>
    <scope>NUCLEOTIDE SEQUENCE [LARGE SCALE GENOMIC DNA]</scope>
    <source>
        <strain evidence="3">Isolate V4</strain>
    </source>
</reference>
<dbReference type="InterPro" id="IPR035940">
    <property type="entry name" value="CAP_sf"/>
</dbReference>
<dbReference type="HOGENOM" id="CLU_1330652_0_0_0"/>
<accession>B3DWI8</accession>
<dbReference type="InterPro" id="IPR014044">
    <property type="entry name" value="CAP_dom"/>
</dbReference>
<dbReference type="KEGG" id="min:Minf_0023"/>
<dbReference type="SUPFAM" id="SSF55797">
    <property type="entry name" value="PR-1-like"/>
    <property type="match status" value="1"/>
</dbReference>
<dbReference type="PANTHER" id="PTHR31157:SF1">
    <property type="entry name" value="SCP DOMAIN-CONTAINING PROTEIN"/>
    <property type="match status" value="1"/>
</dbReference>
<dbReference type="Pfam" id="PF00188">
    <property type="entry name" value="CAP"/>
    <property type="match status" value="1"/>
</dbReference>
<feature type="domain" description="SCP" evidence="1">
    <location>
        <begin position="59"/>
        <end position="170"/>
    </location>
</feature>
<sequence length="206" mass="23304">MLFFSMKHKKIPNSSSSYRIFLYFFIFHLVFSFDLSEIAIADSGHVSSFSLAKFRQLTLALINQFREDNNLPPLVANPRLDQISQQWAEHIALEKKLVHRSLSSLKEITQDEGWAVINENLHYSTEGIDPQETVLAWEKSPGHRKNLLEAAIQIAGIGAAQNGRSGYVVFNGASIRSSHAPLHQLPFFFKKIFPGRKEHAEDPGTN</sequence>
<dbReference type="Proteomes" id="UP000009149">
    <property type="component" value="Chromosome"/>
</dbReference>
<evidence type="ECO:0000313" key="2">
    <source>
        <dbReference type="EMBL" id="ACD82083.1"/>
    </source>
</evidence>
<dbReference type="OrthoDB" id="9783944at2"/>
<dbReference type="EMBL" id="CP000975">
    <property type="protein sequence ID" value="ACD82083.1"/>
    <property type="molecule type" value="Genomic_DNA"/>
</dbReference>
<evidence type="ECO:0000313" key="3">
    <source>
        <dbReference type="Proteomes" id="UP000009149"/>
    </source>
</evidence>
<dbReference type="Gene3D" id="3.40.33.10">
    <property type="entry name" value="CAP"/>
    <property type="match status" value="1"/>
</dbReference>
<gene>
    <name evidence="2" type="ordered locus">Minf_0023</name>
</gene>
<dbReference type="AlphaFoldDB" id="B3DWI8"/>
<evidence type="ECO:0000259" key="1">
    <source>
        <dbReference type="Pfam" id="PF00188"/>
    </source>
</evidence>
<dbReference type="PANTHER" id="PTHR31157">
    <property type="entry name" value="SCP DOMAIN-CONTAINING PROTEIN"/>
    <property type="match status" value="1"/>
</dbReference>
<dbReference type="eggNOG" id="COG2340">
    <property type="taxonomic scope" value="Bacteria"/>
</dbReference>
<dbReference type="STRING" id="481448.Minf_0023"/>